<dbReference type="InterPro" id="IPR014748">
    <property type="entry name" value="Enoyl-CoA_hydra_C"/>
</dbReference>
<keyword evidence="2" id="KW-0456">Lyase</keyword>
<dbReference type="Pfam" id="PF00378">
    <property type="entry name" value="ECH_1"/>
    <property type="match status" value="1"/>
</dbReference>
<dbReference type="PANTHER" id="PTHR11941">
    <property type="entry name" value="ENOYL-COA HYDRATASE-RELATED"/>
    <property type="match status" value="1"/>
</dbReference>
<gene>
    <name evidence="3" type="ORF">NZD86_18950</name>
</gene>
<reference evidence="3" key="1">
    <citation type="submission" date="2022-08" db="EMBL/GenBank/DDBJ databases">
        <title>Alicyclobacillus dauci DSM2870, complete genome.</title>
        <authorList>
            <person name="Wang Q."/>
            <person name="Cai R."/>
            <person name="Wang Z."/>
        </authorList>
    </citation>
    <scope>NUCLEOTIDE SEQUENCE</scope>
    <source>
        <strain evidence="3">DSM 28700</strain>
    </source>
</reference>
<accession>A0ABY6Z0B9</accession>
<dbReference type="EMBL" id="CP104064">
    <property type="protein sequence ID" value="WAH36287.1"/>
    <property type="molecule type" value="Genomic_DNA"/>
</dbReference>
<comment type="similarity">
    <text evidence="1">Belongs to the enoyl-CoA hydratase/isomerase family.</text>
</comment>
<evidence type="ECO:0000256" key="1">
    <source>
        <dbReference type="ARBA" id="ARBA00005254"/>
    </source>
</evidence>
<sequence>MSDVVSYFVDGVCARIHIENPPVNALNLEAFAALDSYLCEAERDDEVCVILITAAGTKAFVAGIDIKQVLTFEDDEMGHFNGVSGRALRRIESCSKPVVCAVNGLAYGAGFELALACDFRLAAQNAVFALPELTLGIIPGGGGTQRLTRLIGEARSKEITMLGRSLSADEAKTVGLVCDVVGAEELQNKAQELVNHLAKRPAVALAQAKRVIHLALDVPLESGLTEENQAFMTAFSSVDGREGVRAFSERRKPVFVGK</sequence>
<keyword evidence="4" id="KW-1185">Reference proteome</keyword>
<dbReference type="InterPro" id="IPR001753">
    <property type="entry name" value="Enoyl-CoA_hydra/iso"/>
</dbReference>
<name>A0ABY6Z0B9_9BACL</name>
<evidence type="ECO:0000313" key="3">
    <source>
        <dbReference type="EMBL" id="WAH36287.1"/>
    </source>
</evidence>
<dbReference type="SUPFAM" id="SSF52096">
    <property type="entry name" value="ClpP/crotonase"/>
    <property type="match status" value="1"/>
</dbReference>
<dbReference type="Gene3D" id="1.10.12.10">
    <property type="entry name" value="Lyase 2-enoyl-coa Hydratase, Chain A, domain 2"/>
    <property type="match status" value="1"/>
</dbReference>
<protein>
    <submittedName>
        <fullName evidence="3">Enoyl-CoA hydratase/isomerase family protein</fullName>
    </submittedName>
</protein>
<dbReference type="InterPro" id="IPR029045">
    <property type="entry name" value="ClpP/crotonase-like_dom_sf"/>
</dbReference>
<dbReference type="Proteomes" id="UP001164803">
    <property type="component" value="Chromosome"/>
</dbReference>
<evidence type="ECO:0000313" key="4">
    <source>
        <dbReference type="Proteomes" id="UP001164803"/>
    </source>
</evidence>
<organism evidence="3 4">
    <name type="scientific">Alicyclobacillus dauci</name>
    <dbReference type="NCBI Taxonomy" id="1475485"/>
    <lineage>
        <taxon>Bacteria</taxon>
        <taxon>Bacillati</taxon>
        <taxon>Bacillota</taxon>
        <taxon>Bacilli</taxon>
        <taxon>Bacillales</taxon>
        <taxon>Alicyclobacillaceae</taxon>
        <taxon>Alicyclobacillus</taxon>
    </lineage>
</organism>
<dbReference type="PANTHER" id="PTHR11941:SF54">
    <property type="entry name" value="ENOYL-COA HYDRATASE, MITOCHONDRIAL"/>
    <property type="match status" value="1"/>
</dbReference>
<evidence type="ECO:0000256" key="2">
    <source>
        <dbReference type="ARBA" id="ARBA00023239"/>
    </source>
</evidence>
<dbReference type="Gene3D" id="3.90.226.10">
    <property type="entry name" value="2-enoyl-CoA Hydratase, Chain A, domain 1"/>
    <property type="match status" value="1"/>
</dbReference>
<dbReference type="RefSeq" id="WP_268043612.1">
    <property type="nucleotide sequence ID" value="NZ_CP104064.1"/>
</dbReference>
<proteinExistence type="inferred from homology"/>
<dbReference type="CDD" id="cd06558">
    <property type="entry name" value="crotonase-like"/>
    <property type="match status" value="1"/>
</dbReference>